<sequence length="197" mass="20912">MAIPNFGHSGMISNSQAMREVATESLNMAKNPSSVLADYFSKNEKVLEKDALKELKRLEAQVGQDTYKQAYDAHLAGKPISPALVAAAEAAGMAAAKGHPSYAELLLAVKSTHVLSFQGAEWSGFIDTLSAGFNEGVQSLNKALSAATAGLQNDPTDPSKLAKVQSALSEYTIYRNSQSNMSKAFKDIASSAAQNLR</sequence>
<gene>
    <name evidence="8" type="primary">prgI_1</name>
    <name evidence="9" type="ORF">EV682_13015</name>
    <name evidence="8" type="ORF">NCTC11159_01248</name>
</gene>
<dbReference type="GO" id="GO:0009986">
    <property type="term" value="C:cell surface"/>
    <property type="evidence" value="ECO:0007669"/>
    <property type="project" value="UniProtKB-SubCell"/>
</dbReference>
<keyword evidence="4" id="KW-0964">Secreted</keyword>
<proteinExistence type="inferred from homology"/>
<evidence type="ECO:0000256" key="3">
    <source>
        <dbReference type="ARBA" id="ARBA00022448"/>
    </source>
</evidence>
<dbReference type="Pfam" id="PF09392">
    <property type="entry name" value="T3SS_needle_F"/>
    <property type="match status" value="1"/>
</dbReference>
<evidence type="ECO:0000256" key="2">
    <source>
        <dbReference type="ARBA" id="ARBA00004613"/>
    </source>
</evidence>
<dbReference type="EMBL" id="SMBT01000030">
    <property type="protein sequence ID" value="TCU80276.1"/>
    <property type="molecule type" value="Genomic_DNA"/>
</dbReference>
<dbReference type="NCBIfam" id="TIGR02105">
    <property type="entry name" value="III_needle"/>
    <property type="match status" value="1"/>
</dbReference>
<dbReference type="GO" id="GO:0005576">
    <property type="term" value="C:extracellular region"/>
    <property type="evidence" value="ECO:0007669"/>
    <property type="project" value="UniProtKB-SubCell"/>
</dbReference>
<evidence type="ECO:0000256" key="4">
    <source>
        <dbReference type="ARBA" id="ARBA00022525"/>
    </source>
</evidence>
<evidence type="ECO:0000313" key="11">
    <source>
        <dbReference type="Proteomes" id="UP000295794"/>
    </source>
</evidence>
<dbReference type="InterPro" id="IPR021123">
    <property type="entry name" value="T3SS_needle-like"/>
</dbReference>
<organism evidence="8 10">
    <name type="scientific">Iodobacter fluviatilis</name>
    <dbReference type="NCBI Taxonomy" id="537"/>
    <lineage>
        <taxon>Bacteria</taxon>
        <taxon>Pseudomonadati</taxon>
        <taxon>Pseudomonadota</taxon>
        <taxon>Betaproteobacteria</taxon>
        <taxon>Neisseriales</taxon>
        <taxon>Chitinibacteraceae</taxon>
        <taxon>Iodobacter</taxon>
    </lineage>
</organism>
<dbReference type="Proteomes" id="UP000295794">
    <property type="component" value="Unassembled WGS sequence"/>
</dbReference>
<evidence type="ECO:0000313" key="10">
    <source>
        <dbReference type="Proteomes" id="UP000255108"/>
    </source>
</evidence>
<protein>
    <submittedName>
        <fullName evidence="9">Type III secretion apparatus needle protein</fullName>
    </submittedName>
    <submittedName>
        <fullName evidence="8">Type III secretion system needle complex protein PrgI</fullName>
    </submittedName>
</protein>
<dbReference type="GO" id="GO:0030257">
    <property type="term" value="C:type III protein secretion system complex"/>
    <property type="evidence" value="ECO:0007669"/>
    <property type="project" value="InterPro"/>
</dbReference>
<reference evidence="9 11" key="2">
    <citation type="submission" date="2019-03" db="EMBL/GenBank/DDBJ databases">
        <title>Genomic Encyclopedia of Type Strains, Phase IV (KMG-IV): sequencing the most valuable type-strain genomes for metagenomic binning, comparative biology and taxonomic classification.</title>
        <authorList>
            <person name="Goeker M."/>
        </authorList>
    </citation>
    <scope>NUCLEOTIDE SEQUENCE [LARGE SCALE GENOMIC DNA]</scope>
    <source>
        <strain evidence="9 11">DSM 3764</strain>
    </source>
</reference>
<comment type="subcellular location">
    <subcellularLocation>
        <location evidence="1">Cell surface</location>
    </subcellularLocation>
    <subcellularLocation>
        <location evidence="2">Secreted</location>
    </subcellularLocation>
</comment>
<dbReference type="SUPFAM" id="SSF140129">
    <property type="entry name" value="MxiH-like"/>
    <property type="match status" value="1"/>
</dbReference>
<keyword evidence="6" id="KW-0843">Virulence</keyword>
<reference evidence="8 10" key="1">
    <citation type="submission" date="2018-06" db="EMBL/GenBank/DDBJ databases">
        <authorList>
            <consortium name="Pathogen Informatics"/>
            <person name="Doyle S."/>
        </authorList>
    </citation>
    <scope>NUCLEOTIDE SEQUENCE [LARGE SCALE GENOMIC DNA]</scope>
    <source>
        <strain evidence="8 10">NCTC11159</strain>
    </source>
</reference>
<dbReference type="EMBL" id="UGHR01000001">
    <property type="protein sequence ID" value="STQ90185.1"/>
    <property type="molecule type" value="Genomic_DNA"/>
</dbReference>
<evidence type="ECO:0000256" key="1">
    <source>
        <dbReference type="ARBA" id="ARBA00004241"/>
    </source>
</evidence>
<comment type="similarity">
    <text evidence="7">Belongs to the SctF family.</text>
</comment>
<evidence type="ECO:0000313" key="8">
    <source>
        <dbReference type="EMBL" id="STQ90185.1"/>
    </source>
</evidence>
<dbReference type="InterPro" id="IPR037203">
    <property type="entry name" value="T3SS_needle-like_sf"/>
</dbReference>
<dbReference type="InterPro" id="IPR011841">
    <property type="entry name" value="T3SS_needle_YscF"/>
</dbReference>
<evidence type="ECO:0000256" key="7">
    <source>
        <dbReference type="ARBA" id="ARBA00035658"/>
    </source>
</evidence>
<keyword evidence="5" id="KW-0653">Protein transport</keyword>
<dbReference type="RefSeq" id="WP_233702877.1">
    <property type="nucleotide sequence ID" value="NZ_CAWOLO010000030.1"/>
</dbReference>
<dbReference type="AlphaFoldDB" id="A0A377Q610"/>
<dbReference type="GO" id="GO:0030254">
    <property type="term" value="P:protein secretion by the type III secretion system"/>
    <property type="evidence" value="ECO:0007669"/>
    <property type="project" value="InterPro"/>
</dbReference>
<keyword evidence="3" id="KW-0813">Transport</keyword>
<name>A0A377Q610_9NEIS</name>
<evidence type="ECO:0000256" key="5">
    <source>
        <dbReference type="ARBA" id="ARBA00022927"/>
    </source>
</evidence>
<dbReference type="Gene3D" id="1.20.58.90">
    <property type="match status" value="1"/>
</dbReference>
<dbReference type="Proteomes" id="UP000255108">
    <property type="component" value="Unassembled WGS sequence"/>
</dbReference>
<evidence type="ECO:0000313" key="9">
    <source>
        <dbReference type="EMBL" id="TCU80276.1"/>
    </source>
</evidence>
<accession>A0A377Q610</accession>
<evidence type="ECO:0000256" key="6">
    <source>
        <dbReference type="ARBA" id="ARBA00023026"/>
    </source>
</evidence>
<keyword evidence="11" id="KW-1185">Reference proteome</keyword>